<evidence type="ECO:0000256" key="2">
    <source>
        <dbReference type="ARBA" id="ARBA00022475"/>
    </source>
</evidence>
<dbReference type="InterPro" id="IPR002898">
    <property type="entry name" value="MotA_ExbB_proton_chnl"/>
</dbReference>
<dbReference type="RefSeq" id="WP_055682773.1">
    <property type="nucleotide sequence ID" value="NZ_CXPG01000020.1"/>
</dbReference>
<feature type="transmembrane region" description="Helical" evidence="7">
    <location>
        <begin position="122"/>
        <end position="145"/>
    </location>
</feature>
<keyword evidence="6" id="KW-0813">Transport</keyword>
<dbReference type="STRING" id="282197.SAMN04488517_102178"/>
<feature type="transmembrane region" description="Helical" evidence="7">
    <location>
        <begin position="12"/>
        <end position="31"/>
    </location>
</feature>
<keyword evidence="3 7" id="KW-0812">Transmembrane</keyword>
<keyword evidence="2" id="KW-1003">Cell membrane</keyword>
<feature type="transmembrane region" description="Helical" evidence="7">
    <location>
        <begin position="157"/>
        <end position="182"/>
    </location>
</feature>
<dbReference type="GO" id="GO:0005886">
    <property type="term" value="C:plasma membrane"/>
    <property type="evidence" value="ECO:0007669"/>
    <property type="project" value="UniProtKB-SubCell"/>
</dbReference>
<evidence type="ECO:0000256" key="4">
    <source>
        <dbReference type="ARBA" id="ARBA00022989"/>
    </source>
</evidence>
<dbReference type="PANTHER" id="PTHR30625:SF11">
    <property type="entry name" value="MOTA_TOLQ_EXBB PROTON CHANNEL DOMAIN-CONTAINING PROTEIN"/>
    <property type="match status" value="1"/>
</dbReference>
<dbReference type="AlphaFoldDB" id="A0A0M6XR52"/>
<evidence type="ECO:0000313" key="9">
    <source>
        <dbReference type="EMBL" id="CTQ33348.1"/>
    </source>
</evidence>
<comment type="similarity">
    <text evidence="6">Belongs to the exbB/tolQ family.</text>
</comment>
<evidence type="ECO:0000256" key="6">
    <source>
        <dbReference type="RuleBase" id="RU004057"/>
    </source>
</evidence>
<dbReference type="OrthoDB" id="4045at2"/>
<accession>A0A0M6XR52</accession>
<keyword evidence="4 7" id="KW-1133">Transmembrane helix</keyword>
<organism evidence="9 10">
    <name type="scientific">Jannaschia rubra</name>
    <dbReference type="NCBI Taxonomy" id="282197"/>
    <lineage>
        <taxon>Bacteria</taxon>
        <taxon>Pseudomonadati</taxon>
        <taxon>Pseudomonadota</taxon>
        <taxon>Alphaproteobacteria</taxon>
        <taxon>Rhodobacterales</taxon>
        <taxon>Roseobacteraceae</taxon>
        <taxon>Jannaschia</taxon>
    </lineage>
</organism>
<dbReference type="InterPro" id="IPR050790">
    <property type="entry name" value="ExbB/TolQ_transport"/>
</dbReference>
<dbReference type="Pfam" id="PF01618">
    <property type="entry name" value="MotA_ExbB"/>
    <property type="match status" value="1"/>
</dbReference>
<feature type="domain" description="MotA/TolQ/ExbB proton channel" evidence="8">
    <location>
        <begin position="74"/>
        <end position="194"/>
    </location>
</feature>
<evidence type="ECO:0000256" key="1">
    <source>
        <dbReference type="ARBA" id="ARBA00004651"/>
    </source>
</evidence>
<comment type="subcellular location">
    <subcellularLocation>
        <location evidence="1">Cell membrane</location>
        <topology evidence="1">Multi-pass membrane protein</topology>
    </subcellularLocation>
    <subcellularLocation>
        <location evidence="6">Membrane</location>
        <topology evidence="6">Multi-pass membrane protein</topology>
    </subcellularLocation>
</comment>
<dbReference type="GO" id="GO:0017038">
    <property type="term" value="P:protein import"/>
    <property type="evidence" value="ECO:0007669"/>
    <property type="project" value="TreeGrafter"/>
</dbReference>
<evidence type="ECO:0000313" key="10">
    <source>
        <dbReference type="Proteomes" id="UP000048908"/>
    </source>
</evidence>
<keyword evidence="5 7" id="KW-0472">Membrane</keyword>
<dbReference type="PANTHER" id="PTHR30625">
    <property type="entry name" value="PROTEIN TOLQ"/>
    <property type="match status" value="1"/>
</dbReference>
<evidence type="ECO:0000256" key="7">
    <source>
        <dbReference type="SAM" id="Phobius"/>
    </source>
</evidence>
<reference evidence="9 10" key="1">
    <citation type="submission" date="2015-07" db="EMBL/GenBank/DDBJ databases">
        <authorList>
            <person name="Noorani M."/>
        </authorList>
    </citation>
    <scope>NUCLEOTIDE SEQUENCE [LARGE SCALE GENOMIC DNA]</scope>
    <source>
        <strain evidence="9 10">CECT 5088</strain>
    </source>
</reference>
<name>A0A0M6XR52_9RHOB</name>
<keyword evidence="6" id="KW-0653">Protein transport</keyword>
<proteinExistence type="inferred from homology"/>
<keyword evidence="10" id="KW-1185">Reference proteome</keyword>
<evidence type="ECO:0000259" key="8">
    <source>
        <dbReference type="Pfam" id="PF01618"/>
    </source>
</evidence>
<protein>
    <submittedName>
        <fullName evidence="9">Colicin uptake protein TolQ</fullName>
    </submittedName>
</protein>
<evidence type="ECO:0000256" key="3">
    <source>
        <dbReference type="ARBA" id="ARBA00022692"/>
    </source>
</evidence>
<evidence type="ECO:0000256" key="5">
    <source>
        <dbReference type="ARBA" id="ARBA00023136"/>
    </source>
</evidence>
<dbReference type="Proteomes" id="UP000048908">
    <property type="component" value="Unassembled WGS sequence"/>
</dbReference>
<dbReference type="EMBL" id="CXPG01000020">
    <property type="protein sequence ID" value="CTQ33348.1"/>
    <property type="molecule type" value="Genomic_DNA"/>
</dbReference>
<gene>
    <name evidence="9" type="ORF">JAN5088_02130</name>
</gene>
<sequence length="213" mass="22138">MSGLAGFGLPTLIVFALLGALSVTAVATGIWKMAQFHRLGVGRACEAETILDDWLSGEAPRAVERAASRSSSGARILQAVFRALGARPDDPRYAEELGRQTALSELAALASRMRLLEVVVQAAPMLGLLGTVIGMIDAFAALSVAQGAVDPSDLAGGIWTALTTTAAGLAIALLAYFIANLLESRIEAERTRMESLLSAAIHGRVDGGPAAWP</sequence>